<feature type="domain" description="Alpha-D-phosphohexomutase alpha/beta/alpha" evidence="7">
    <location>
        <begin position="140"/>
        <end position="204"/>
    </location>
</feature>
<dbReference type="Gene3D" id="3.30.310.50">
    <property type="entry name" value="Alpha-D-phosphohexomutase, C-terminal domain"/>
    <property type="match status" value="1"/>
</dbReference>
<dbReference type="InterPro" id="IPR005845">
    <property type="entry name" value="A-D-PHexomutase_a/b/a-II"/>
</dbReference>
<dbReference type="AlphaFoldDB" id="A0A2H0VGV6"/>
<dbReference type="GO" id="GO:0046872">
    <property type="term" value="F:metal ion binding"/>
    <property type="evidence" value="ECO:0007669"/>
    <property type="project" value="UniProtKB-KW"/>
</dbReference>
<dbReference type="Gene3D" id="3.40.120.10">
    <property type="entry name" value="Alpha-D-Glucose-1,6-Bisphosphate, subunit A, domain 3"/>
    <property type="match status" value="2"/>
</dbReference>
<dbReference type="InterPro" id="IPR005846">
    <property type="entry name" value="A-D-PHexomutase_a/b/a-III"/>
</dbReference>
<proteinExistence type="predicted"/>
<dbReference type="Proteomes" id="UP000230776">
    <property type="component" value="Unassembled WGS sequence"/>
</dbReference>
<gene>
    <name evidence="8" type="ORF">COT88_02280</name>
</gene>
<name>A0A2H0VGV6_9BACT</name>
<dbReference type="InterPro" id="IPR016055">
    <property type="entry name" value="A-D-PHexomutase_a/b/a-I/II/III"/>
</dbReference>
<keyword evidence="3" id="KW-0479">Metal-binding</keyword>
<dbReference type="InterPro" id="IPR005841">
    <property type="entry name" value="Alpha-D-phosphohexomutase_SF"/>
</dbReference>
<evidence type="ECO:0000256" key="2">
    <source>
        <dbReference type="ARBA" id="ARBA00022553"/>
    </source>
</evidence>
<dbReference type="GO" id="GO:0016868">
    <property type="term" value="F:intramolecular phosphotransferase activity"/>
    <property type="evidence" value="ECO:0007669"/>
    <property type="project" value="InterPro"/>
</dbReference>
<feature type="domain" description="Alpha-D-phosphohexomutase alpha/beta/alpha" evidence="6">
    <location>
        <begin position="2"/>
        <end position="104"/>
    </location>
</feature>
<dbReference type="EMBL" id="PFAG01000022">
    <property type="protein sequence ID" value="PIR98318.1"/>
    <property type="molecule type" value="Genomic_DNA"/>
</dbReference>
<dbReference type="Pfam" id="PF02880">
    <property type="entry name" value="PGM_PMM_III"/>
    <property type="match status" value="1"/>
</dbReference>
<dbReference type="InterPro" id="IPR036900">
    <property type="entry name" value="A-D-PHexomutase_C_sf"/>
</dbReference>
<keyword evidence="5" id="KW-0413">Isomerase</keyword>
<evidence type="ECO:0000313" key="8">
    <source>
        <dbReference type="EMBL" id="PIR98318.1"/>
    </source>
</evidence>
<protein>
    <recommendedName>
        <fullName evidence="10">Phosphomannomutase/phosphoglucomutase</fullName>
    </recommendedName>
</protein>
<reference evidence="9" key="1">
    <citation type="submission" date="2017-09" db="EMBL/GenBank/DDBJ databases">
        <title>Depth-based differentiation of microbial function through sediment-hosted aquifers and enrichment of novel symbionts in the deep terrestrial subsurface.</title>
        <authorList>
            <person name="Probst A.J."/>
            <person name="Ladd B."/>
            <person name="Jarett J.K."/>
            <person name="Geller-Mcgrath D.E."/>
            <person name="Sieber C.M.K."/>
            <person name="Emerson J.B."/>
            <person name="Anantharaman K."/>
            <person name="Thomas B.C."/>
            <person name="Malmstrom R."/>
            <person name="Stieglmeier M."/>
            <person name="Klingl A."/>
            <person name="Woyke T."/>
            <person name="Ryan C.M."/>
            <person name="Banfield J.F."/>
        </authorList>
    </citation>
    <scope>NUCLEOTIDE SEQUENCE [LARGE SCALE GENOMIC DNA]</scope>
</reference>
<evidence type="ECO:0000256" key="5">
    <source>
        <dbReference type="ARBA" id="ARBA00023235"/>
    </source>
</evidence>
<evidence type="ECO:0000256" key="3">
    <source>
        <dbReference type="ARBA" id="ARBA00022723"/>
    </source>
</evidence>
<evidence type="ECO:0000256" key="1">
    <source>
        <dbReference type="ARBA" id="ARBA00001946"/>
    </source>
</evidence>
<evidence type="ECO:0000313" key="9">
    <source>
        <dbReference type="Proteomes" id="UP000230776"/>
    </source>
</evidence>
<dbReference type="PANTHER" id="PTHR43771:SF1">
    <property type="entry name" value="PHOSPHOMANNOMUTASE"/>
    <property type="match status" value="1"/>
</dbReference>
<dbReference type="SUPFAM" id="SSF55957">
    <property type="entry name" value="Phosphoglucomutase, C-terminal domain"/>
    <property type="match status" value="1"/>
</dbReference>
<dbReference type="PRINTS" id="PR00509">
    <property type="entry name" value="PGMPMM"/>
</dbReference>
<comment type="cofactor">
    <cofactor evidence="1">
        <name>Mg(2+)</name>
        <dbReference type="ChEBI" id="CHEBI:18420"/>
    </cofactor>
</comment>
<evidence type="ECO:0000259" key="6">
    <source>
        <dbReference type="Pfam" id="PF02879"/>
    </source>
</evidence>
<dbReference type="GO" id="GO:0005975">
    <property type="term" value="P:carbohydrate metabolic process"/>
    <property type="evidence" value="ECO:0007669"/>
    <property type="project" value="InterPro"/>
</dbReference>
<dbReference type="SUPFAM" id="SSF53738">
    <property type="entry name" value="Phosphoglucomutase, first 3 domains"/>
    <property type="match status" value="2"/>
</dbReference>
<keyword evidence="2" id="KW-0597">Phosphoprotein</keyword>
<evidence type="ECO:0008006" key="10">
    <source>
        <dbReference type="Google" id="ProtNLM"/>
    </source>
</evidence>
<dbReference type="PANTHER" id="PTHR43771">
    <property type="entry name" value="PHOSPHOMANNOMUTASE"/>
    <property type="match status" value="1"/>
</dbReference>
<sequence>MKYVKRYTNFLKSHLAPQMEIGIVLDGSDGSVGMVLKDLFRGSKDVRVKIINHKPRGSFPTHGPDPSADGALDQVSRLVIKRKANFGAVFDSDGDRVIFVDNLGREIEAYQIFQLIKRGLKPPYILDSRALINFWNKESGIIESKSGRHFIAKAMKENDATLGVEGSGHYFFKEFFFKDSAILTLVHLINLASSTGSPLSEEIDSLDSPHRTKEFNYKIDREKDPIGKVKEHFRNKQAKIDEIDGISIYTEDVAFNLRESATEPLIRLNIVAKNDMVADNLRIEIEAIING</sequence>
<organism evidence="8 9">
    <name type="scientific">Candidatus Colwellbacteria bacterium CG10_big_fil_rev_8_21_14_0_10_41_28</name>
    <dbReference type="NCBI Taxonomy" id="1974539"/>
    <lineage>
        <taxon>Bacteria</taxon>
        <taxon>Candidatus Colwelliibacteriota</taxon>
    </lineage>
</organism>
<dbReference type="Pfam" id="PF02879">
    <property type="entry name" value="PGM_PMM_II"/>
    <property type="match status" value="1"/>
</dbReference>
<comment type="caution">
    <text evidence="8">The sequence shown here is derived from an EMBL/GenBank/DDBJ whole genome shotgun (WGS) entry which is preliminary data.</text>
</comment>
<accession>A0A2H0VGV6</accession>
<keyword evidence="4" id="KW-0460">Magnesium</keyword>
<evidence type="ECO:0000256" key="4">
    <source>
        <dbReference type="ARBA" id="ARBA00022842"/>
    </source>
</evidence>
<evidence type="ECO:0000259" key="7">
    <source>
        <dbReference type="Pfam" id="PF02880"/>
    </source>
</evidence>